<reference evidence="2 3" key="1">
    <citation type="submission" date="2019-02" db="EMBL/GenBank/DDBJ databases">
        <title>Deep-cultivation of Planctomycetes and their phenomic and genomic characterization uncovers novel biology.</title>
        <authorList>
            <person name="Wiegand S."/>
            <person name="Jogler M."/>
            <person name="Boedeker C."/>
            <person name="Pinto D."/>
            <person name="Vollmers J."/>
            <person name="Rivas-Marin E."/>
            <person name="Kohn T."/>
            <person name="Peeters S.H."/>
            <person name="Heuer A."/>
            <person name="Rast P."/>
            <person name="Oberbeckmann S."/>
            <person name="Bunk B."/>
            <person name="Jeske O."/>
            <person name="Meyerdierks A."/>
            <person name="Storesund J.E."/>
            <person name="Kallscheuer N."/>
            <person name="Luecker S."/>
            <person name="Lage O.M."/>
            <person name="Pohl T."/>
            <person name="Merkel B.J."/>
            <person name="Hornburger P."/>
            <person name="Mueller R.-W."/>
            <person name="Bruemmer F."/>
            <person name="Labrenz M."/>
            <person name="Spormann A.M."/>
            <person name="Op den Camp H."/>
            <person name="Overmann J."/>
            <person name="Amann R."/>
            <person name="Jetten M.S.M."/>
            <person name="Mascher T."/>
            <person name="Medema M.H."/>
            <person name="Devos D.P."/>
            <person name="Kaster A.-K."/>
            <person name="Ovreas L."/>
            <person name="Rohde M."/>
            <person name="Galperin M.Y."/>
            <person name="Jogler C."/>
        </authorList>
    </citation>
    <scope>NUCLEOTIDE SEQUENCE [LARGE SCALE GENOMIC DNA]</scope>
    <source>
        <strain evidence="2 3">ETA_A1</strain>
    </source>
</reference>
<keyword evidence="3" id="KW-1185">Reference proteome</keyword>
<evidence type="ECO:0000313" key="3">
    <source>
        <dbReference type="Proteomes" id="UP000319576"/>
    </source>
</evidence>
<feature type="transmembrane region" description="Helical" evidence="1">
    <location>
        <begin position="6"/>
        <end position="28"/>
    </location>
</feature>
<dbReference type="OrthoDB" id="8776626at2"/>
<dbReference type="RefSeq" id="WP_145238361.1">
    <property type="nucleotide sequence ID" value="NZ_CP036273.1"/>
</dbReference>
<gene>
    <name evidence="2" type="ORF">ETAA1_25260</name>
</gene>
<proteinExistence type="predicted"/>
<keyword evidence="1" id="KW-1133">Transmembrane helix</keyword>
<sequence>MEWQQTIAGLLLALGSWVSLLNWVVLLVSWRTGKFHSAIPFVGGFCLGVGALLLPPLRPYAWAAVLLDWGTIVVVLSLPSVVQELWETSWFNLVEECVGVRGRTTVRLRLFRRGVVVINWDIARPKGEHGLVGMGQLGRWEQGEDRLTLRLGDDEAVLVPLDGPPGWRPSVWFGFCRNSEDLYGDGLELRRRYPTAT</sequence>
<dbReference type="EMBL" id="CP036273">
    <property type="protein sequence ID" value="QDU20571.1"/>
    <property type="molecule type" value="Genomic_DNA"/>
</dbReference>
<accession>A0A517XSV6</accession>
<protein>
    <submittedName>
        <fullName evidence="2">Uncharacterized protein</fullName>
    </submittedName>
</protein>
<feature type="transmembrane region" description="Helical" evidence="1">
    <location>
        <begin position="35"/>
        <end position="54"/>
    </location>
</feature>
<evidence type="ECO:0000313" key="2">
    <source>
        <dbReference type="EMBL" id="QDU20571.1"/>
    </source>
</evidence>
<name>A0A517XSV6_9BACT</name>
<organism evidence="2 3">
    <name type="scientific">Urbifossiella limnaea</name>
    <dbReference type="NCBI Taxonomy" id="2528023"/>
    <lineage>
        <taxon>Bacteria</taxon>
        <taxon>Pseudomonadati</taxon>
        <taxon>Planctomycetota</taxon>
        <taxon>Planctomycetia</taxon>
        <taxon>Gemmatales</taxon>
        <taxon>Gemmataceae</taxon>
        <taxon>Urbifossiella</taxon>
    </lineage>
</organism>
<keyword evidence="1" id="KW-0472">Membrane</keyword>
<feature type="transmembrane region" description="Helical" evidence="1">
    <location>
        <begin position="60"/>
        <end position="82"/>
    </location>
</feature>
<dbReference type="Proteomes" id="UP000319576">
    <property type="component" value="Chromosome"/>
</dbReference>
<dbReference type="AlphaFoldDB" id="A0A517XSV6"/>
<evidence type="ECO:0000256" key="1">
    <source>
        <dbReference type="SAM" id="Phobius"/>
    </source>
</evidence>
<dbReference type="KEGG" id="uli:ETAA1_25260"/>
<keyword evidence="1" id="KW-0812">Transmembrane</keyword>